<dbReference type="Pfam" id="PF13489">
    <property type="entry name" value="Methyltransf_23"/>
    <property type="match status" value="1"/>
</dbReference>
<evidence type="ECO:0000313" key="2">
    <source>
        <dbReference type="Proteomes" id="UP000471435"/>
    </source>
</evidence>
<dbReference type="Gene3D" id="3.40.50.150">
    <property type="entry name" value="Vaccinia Virus protein VP39"/>
    <property type="match status" value="1"/>
</dbReference>
<dbReference type="EMBL" id="WTYP01000002">
    <property type="protein sequence ID" value="MXP47713.1"/>
    <property type="molecule type" value="Genomic_DNA"/>
</dbReference>
<keyword evidence="1" id="KW-0489">Methyltransferase</keyword>
<keyword evidence="1" id="KW-0808">Transferase</keyword>
<dbReference type="GO" id="GO:0008168">
    <property type="term" value="F:methyltransferase activity"/>
    <property type="evidence" value="ECO:0007669"/>
    <property type="project" value="UniProtKB-KW"/>
</dbReference>
<dbReference type="Proteomes" id="UP000471435">
    <property type="component" value="Unassembled WGS sequence"/>
</dbReference>
<dbReference type="InterPro" id="IPR029063">
    <property type="entry name" value="SAM-dependent_MTases_sf"/>
</dbReference>
<dbReference type="AlphaFoldDB" id="A0A6I4V195"/>
<sequence>MKRSNSSQRGLGLGRKARNAARLLRNRLAMTSGEDAALSQIADVTRHVESFAAHTGKDPALSTVLEIGFGARPRRAFLLSGFFERVYAIDLDAPVLSLRDAARTWRKNGMERALKSAARHMLFDARDWPRFHETAKTALPNYAPDKVQFAVGSAGEQSVWNEIPPIDFAFSSDVFEHIEPGDLDRMLGLLRTNLASDGLVVTLPMVFTGILGGHDPAWTRWTADRMPADQAWRHLTDPEFAPDTYLNRLSRAQFADAFQQAGFEILKDHALLGRLGERHLTAEKRTALPLQDDYELFSNRVEFHLA</sequence>
<dbReference type="GO" id="GO:0032259">
    <property type="term" value="P:methylation"/>
    <property type="evidence" value="ECO:0007669"/>
    <property type="project" value="UniProtKB-KW"/>
</dbReference>
<gene>
    <name evidence="1" type="ORF">GRI43_10000</name>
</gene>
<organism evidence="1 2">
    <name type="scientific">Pontixanthobacter luteolus</name>
    <dbReference type="NCBI Taxonomy" id="295089"/>
    <lineage>
        <taxon>Bacteria</taxon>
        <taxon>Pseudomonadati</taxon>
        <taxon>Pseudomonadota</taxon>
        <taxon>Alphaproteobacteria</taxon>
        <taxon>Sphingomonadales</taxon>
        <taxon>Erythrobacteraceae</taxon>
        <taxon>Pontixanthobacter</taxon>
    </lineage>
</organism>
<reference evidence="1 2" key="1">
    <citation type="submission" date="2019-12" db="EMBL/GenBank/DDBJ databases">
        <title>Genomic-based taxomic classification of the family Erythrobacteraceae.</title>
        <authorList>
            <person name="Xu L."/>
        </authorList>
    </citation>
    <scope>NUCLEOTIDE SEQUENCE [LARGE SCALE GENOMIC DNA]</scope>
    <source>
        <strain evidence="1 2">SW-109</strain>
    </source>
</reference>
<accession>A0A6I4V195</accession>
<dbReference type="RefSeq" id="WP_160730973.1">
    <property type="nucleotide sequence ID" value="NZ_WTYP01000002.1"/>
</dbReference>
<evidence type="ECO:0000313" key="1">
    <source>
        <dbReference type="EMBL" id="MXP47713.1"/>
    </source>
</evidence>
<name>A0A6I4V195_9SPHN</name>
<dbReference type="OrthoDB" id="8210690at2"/>
<protein>
    <submittedName>
        <fullName evidence="1">Methyltransferase domain-containing protein</fullName>
    </submittedName>
</protein>
<dbReference type="SUPFAM" id="SSF53335">
    <property type="entry name" value="S-adenosyl-L-methionine-dependent methyltransferases"/>
    <property type="match status" value="1"/>
</dbReference>
<comment type="caution">
    <text evidence="1">The sequence shown here is derived from an EMBL/GenBank/DDBJ whole genome shotgun (WGS) entry which is preliminary data.</text>
</comment>
<proteinExistence type="predicted"/>
<keyword evidence="2" id="KW-1185">Reference proteome</keyword>